<comment type="caution">
    <text evidence="2">The sequence shown here is derived from an EMBL/GenBank/DDBJ whole genome shotgun (WGS) entry which is preliminary data.</text>
</comment>
<evidence type="ECO:0000259" key="1">
    <source>
        <dbReference type="Pfam" id="PF07969"/>
    </source>
</evidence>
<organism evidence="2">
    <name type="scientific">candidate division WOR-3 bacterium</name>
    <dbReference type="NCBI Taxonomy" id="2052148"/>
    <lineage>
        <taxon>Bacteria</taxon>
        <taxon>Bacteria division WOR-3</taxon>
    </lineage>
</organism>
<dbReference type="Pfam" id="PF07969">
    <property type="entry name" value="Amidohydro_3"/>
    <property type="match status" value="1"/>
</dbReference>
<accession>A0A7C4U7W5</accession>
<name>A0A7C4U7W5_UNCW3</name>
<reference evidence="2" key="1">
    <citation type="journal article" date="2020" name="mSystems">
        <title>Genome- and Community-Level Interaction Insights into Carbon Utilization and Element Cycling Functions of Hydrothermarchaeota in Hydrothermal Sediment.</title>
        <authorList>
            <person name="Zhou Z."/>
            <person name="Liu Y."/>
            <person name="Xu W."/>
            <person name="Pan J."/>
            <person name="Luo Z.H."/>
            <person name="Li M."/>
        </authorList>
    </citation>
    <scope>NUCLEOTIDE SEQUENCE [LARGE SCALE GENOMIC DNA]</scope>
    <source>
        <strain evidence="2">SpSt-780</strain>
    </source>
</reference>
<dbReference type="PANTHER" id="PTHR22642">
    <property type="entry name" value="IMIDAZOLONEPROPIONASE"/>
    <property type="match status" value="1"/>
</dbReference>
<feature type="domain" description="Amidohydrolase 3" evidence="1">
    <location>
        <begin position="6"/>
        <end position="393"/>
    </location>
</feature>
<proteinExistence type="predicted"/>
<protein>
    <recommendedName>
        <fullName evidence="1">Amidohydrolase 3 domain-containing protein</fullName>
    </recommendedName>
</protein>
<dbReference type="AlphaFoldDB" id="A0A7C4U7W5"/>
<dbReference type="InterPro" id="IPR013108">
    <property type="entry name" value="Amidohydro_3"/>
</dbReference>
<evidence type="ECO:0000313" key="2">
    <source>
        <dbReference type="EMBL" id="HGW91679.1"/>
    </source>
</evidence>
<gene>
    <name evidence="2" type="ORF">ENV67_03960</name>
</gene>
<dbReference type="SUPFAM" id="SSF51556">
    <property type="entry name" value="Metallo-dependent hydrolases"/>
    <property type="match status" value="1"/>
</dbReference>
<sequence>MNEYKFVDAHTHLVGFGLEKLSLSFEGVKFREEIFLRLREYLKEDRDFVIGSGWDESLWEKKEYPRKDEIDDINKEIPIVLRRVCGHLAVCNSAALKMIPDNYKKDEKNGYIFEEAVLYINEIFKPNFKRIKEAILTAQDEMKKLGIVGVSDMMNPEYFNAFIELENEGKIEIMVSAFIYDKDIESLKFLRSGKKVKLKGIKIFMDGSIGARTAAINNFRYIDTKGKGLLLRDSEYIEKILRFAEDNGYQIAIHCIGDRAISEALEGFKRFGDKNLLRHRLEHFELATDEEIDFAIKKNLILSMQPNFIGNWSKLDGLYGKAFGKDYIFNNRINLILRKGGFVAFGSDGMPYSPEYGIKSVVESPVESQRISYDEAIRCYTFNSAFASSIEKEVYA</sequence>
<dbReference type="InterPro" id="IPR032466">
    <property type="entry name" value="Metal_Hydrolase"/>
</dbReference>
<dbReference type="PANTHER" id="PTHR22642:SF2">
    <property type="entry name" value="PROTEIN LONG AFTER FAR-RED 3"/>
    <property type="match status" value="1"/>
</dbReference>
<dbReference type="EMBL" id="DTHG01000047">
    <property type="protein sequence ID" value="HGW91679.1"/>
    <property type="molecule type" value="Genomic_DNA"/>
</dbReference>
<dbReference type="Gene3D" id="3.10.310.70">
    <property type="match status" value="1"/>
</dbReference>
<dbReference type="Gene3D" id="3.20.20.140">
    <property type="entry name" value="Metal-dependent hydrolases"/>
    <property type="match status" value="1"/>
</dbReference>